<dbReference type="AlphaFoldDB" id="A0A2C5ZGD1"/>
<reference evidence="1 2" key="1">
    <citation type="submission" date="2017-06" db="EMBL/GenBank/DDBJ databases">
        <title>Draft genome sequence of Fusobacterium nucleatum subsp. polymorphum KCOM 1248 (=ChDC F113).</title>
        <authorList>
            <person name="Kook J.-K."/>
            <person name="Park S.-N."/>
            <person name="Lim Y.K."/>
            <person name="Roh H."/>
        </authorList>
    </citation>
    <scope>NUCLEOTIDE SEQUENCE [LARGE SCALE GENOMIC DNA]</scope>
    <source>
        <strain evidence="2">KCOM 1248 (ChDC F113)</strain>
    </source>
</reference>
<protein>
    <submittedName>
        <fullName evidence="1">Uncharacterized protein</fullName>
    </submittedName>
</protein>
<comment type="caution">
    <text evidence="1">The sequence shown here is derived from an EMBL/GenBank/DDBJ whole genome shotgun (WGS) entry which is preliminary data.</text>
</comment>
<dbReference type="RefSeq" id="WP_099002348.1">
    <property type="nucleotide sequence ID" value="NZ_CP077158.1"/>
</dbReference>
<evidence type="ECO:0000313" key="1">
    <source>
        <dbReference type="EMBL" id="PHH98459.1"/>
    </source>
</evidence>
<proteinExistence type="predicted"/>
<sequence length="109" mass="12895">MAKKISKEIIKLAKKYSKSNNRKACKITWKMFYTGLGRHQYFGNGIYFKFNKGYKRLKAKSKKRNGKNRMKGNKYLYQCNCGHQFASNKKWNNGEIYCPETDCKICIEN</sequence>
<gene>
    <name evidence="1" type="ORF">CA836_01010</name>
</gene>
<accession>A0A2C5ZGD1</accession>
<evidence type="ECO:0000313" key="2">
    <source>
        <dbReference type="Proteomes" id="UP000223525"/>
    </source>
</evidence>
<organism evidence="1 2">
    <name type="scientific">Fusobacterium nucleatum subsp. polymorphum</name>
    <name type="common">Fusobacterium polymorphum</name>
    <dbReference type="NCBI Taxonomy" id="76857"/>
    <lineage>
        <taxon>Bacteria</taxon>
        <taxon>Fusobacteriati</taxon>
        <taxon>Fusobacteriota</taxon>
        <taxon>Fusobacteriia</taxon>
        <taxon>Fusobacteriales</taxon>
        <taxon>Fusobacteriaceae</taxon>
        <taxon>Fusobacterium</taxon>
    </lineage>
</organism>
<dbReference type="Proteomes" id="UP000223525">
    <property type="component" value="Unassembled WGS sequence"/>
</dbReference>
<dbReference type="EMBL" id="NIRK01000001">
    <property type="protein sequence ID" value="PHH98459.1"/>
    <property type="molecule type" value="Genomic_DNA"/>
</dbReference>
<name>A0A2C5ZGD1_FUSNP</name>